<dbReference type="Gene3D" id="3.90.190.10">
    <property type="entry name" value="Protein tyrosine phosphatase superfamily"/>
    <property type="match status" value="1"/>
</dbReference>
<proteinExistence type="inferred from homology"/>
<dbReference type="PANTHER" id="PTHR45733:SF8">
    <property type="entry name" value="FORMIN-J"/>
    <property type="match status" value="1"/>
</dbReference>
<feature type="compositionally biased region" description="Polar residues" evidence="4">
    <location>
        <begin position="658"/>
        <end position="670"/>
    </location>
</feature>
<keyword evidence="2" id="KW-0378">Hydrolase</keyword>
<feature type="compositionally biased region" description="Low complexity" evidence="4">
    <location>
        <begin position="710"/>
        <end position="720"/>
    </location>
</feature>
<feature type="domain" description="FH2" evidence="6">
    <location>
        <begin position="862"/>
        <end position="1405"/>
    </location>
</feature>
<dbReference type="InterPro" id="IPR029021">
    <property type="entry name" value="Prot-tyrosine_phosphatase-like"/>
</dbReference>
<dbReference type="Pfam" id="PF02181">
    <property type="entry name" value="FH2"/>
    <property type="match status" value="1"/>
</dbReference>
<comment type="similarity">
    <text evidence="1">Belongs to the formin-like family. Class-II subfamily.</text>
</comment>
<evidence type="ECO:0000259" key="5">
    <source>
        <dbReference type="PROSITE" id="PS51182"/>
    </source>
</evidence>
<protein>
    <recommendedName>
        <fullName evidence="3">Formin-like protein</fullName>
    </recommendedName>
</protein>
<feature type="region of interest" description="Disordered" evidence="4">
    <location>
        <begin position="1108"/>
        <end position="1141"/>
    </location>
</feature>
<keyword evidence="2" id="KW-0904">Protein phosphatase</keyword>
<feature type="compositionally biased region" description="Polar residues" evidence="4">
    <location>
        <begin position="779"/>
        <end position="790"/>
    </location>
</feature>
<dbReference type="PROSITE" id="PS51444">
    <property type="entry name" value="FH2"/>
    <property type="match status" value="1"/>
</dbReference>
<feature type="domain" description="C2 tensin-type" evidence="5">
    <location>
        <begin position="268"/>
        <end position="401"/>
    </location>
</feature>
<feature type="compositionally biased region" description="Pro residues" evidence="4">
    <location>
        <begin position="854"/>
        <end position="864"/>
    </location>
</feature>
<evidence type="ECO:0000256" key="2">
    <source>
        <dbReference type="ARBA" id="ARBA00022912"/>
    </source>
</evidence>
<keyword evidence="8" id="KW-1185">Reference proteome</keyword>
<dbReference type="InterPro" id="IPR042201">
    <property type="entry name" value="FH2_Formin_sf"/>
</dbReference>
<name>A0AAW1RC48_9CHLO</name>
<sequence>MWAWLAPKGQPEDAQRGQPAVSAGTSTLTKGSYGSEYRTGLQVAVSAASRARLDSPRTVVKLSDRISGFAFEEEASTWKEAFHLQFLSERYMEYLESAAAQIAELQELPAENALVINLGPGWLRSDAYNLFNNNVIENHFRDWESPPGLGICPLDVIFTVCSNMSSWLDLSETNHVVLHTRSCSGTGMPFLRFLAACFLTFRLDHRDVASALDALPSHHLHHQAASGKEVVRGGPLGRGLGYIGPTQERYGSYFHKVLHARSLRPCSQVNKFLRQIVFSPLEAIQKAAHDVEQAEAGMSLDARPFLVVFQHGRRMWAGPPEAKGGLVPFEIGVDVVGDVTIGMWIGSHKMGDKLNNPPVFAYAFHTAFVTDVSRIETHHLDIPDRRYFPQDAHQNFFMDIKLDDAQAKPLADRTEAEGQDATTADVQWMREKWQELMAKTNGVSPQKASRPVDMDAVVSEVKSFSKHSSLKHTPTRQTDIHANATSVHAHPLSRSRQSSRSSMHHLAEHSSSGSGSDSPMAADLHPFAHPPGGAFRSSPARSSQRGNRMSRQQRSFLPSRLDNRLEMDRTPPSPGLQQPEAPATPEPFVGNTRAAHNLPIRTSPDDPSHLVAGTVRRPGLLAVEPSPFAGGEPRIRVRLEVEGNWDEAAVAERRQSHGDASTSGGDQSPRPSSPLKIPKGGACRYKKVKTTSWSSARSRDASSRAAHGHAQSLSTTAESEATTEDFTQEDAPTPKSVEEGWEVVGTLGPNGYTADWSHHGGSPQHRKSKHAGRLKPDSPLTSHDSAQQKSGPPDLELPHAGLEGLPDDKAFTPDGLRSVRDDLQPSSPRTPQGSPRVSSPRALGKGGQASPQRRTPPPRLPPTPVRILGVKLRPFFWTKLPSRPDNIWSTLTGRELARDPLQDVHYQALEQLFAEKASAATPKQASAQKGAPGKAKTQEIVKLLPLSRANNISIMLTQFSHMRGGPDAIRASLINGKGLGLEHLSLLLQIAPKEDELKLFQTWRGSLEELSPPERFLASMATVPRLVTKINLLILIQQFDTLVGSAWGAVGVVGAACREVQGSAMLRRVFRTTLAIGNVLNSGSHRGNATGIKLESLMKLADIKITSAPGKKGKGGKANDPESPRGKENEGSKGGGRGSARIPPVTTLLEFVAWVVWAELSEGRKSSTSLRAGPLLQEMESLSEAALRIQGDMAEAIKAIEMGVSAAASEEQAASAASSKGQLSTERSSGGATSPPAASPAASPAVSPFKQTQAQPAAHRPPAAAPPPPPSTSSTSTPPKPSKQVLMKPAWAGVTVEWKPKMARAATAGAALEHVNPVQVSLSVNSAAAEEGTFATLMQRFLVKSRGHKANLMEQAETVGHHVSNLAAFLGEPKTSDPATLFGSLEKFASIFDDAFMRIAKAQQS</sequence>
<evidence type="ECO:0000313" key="8">
    <source>
        <dbReference type="Proteomes" id="UP001438707"/>
    </source>
</evidence>
<dbReference type="PANTHER" id="PTHR45733">
    <property type="entry name" value="FORMIN-J"/>
    <property type="match status" value="1"/>
</dbReference>
<dbReference type="GO" id="GO:0004721">
    <property type="term" value="F:phosphoprotein phosphatase activity"/>
    <property type="evidence" value="ECO:0007669"/>
    <property type="project" value="UniProtKB-KW"/>
</dbReference>
<comment type="caution">
    <text evidence="7">The sequence shown here is derived from an EMBL/GenBank/DDBJ whole genome shotgun (WGS) entry which is preliminary data.</text>
</comment>
<feature type="region of interest" description="Disordered" evidence="4">
    <location>
        <begin position="652"/>
        <end position="865"/>
    </location>
</feature>
<feature type="compositionally biased region" description="Basic residues" evidence="4">
    <location>
        <begin position="764"/>
        <end position="773"/>
    </location>
</feature>
<dbReference type="SUPFAM" id="SSF101447">
    <property type="entry name" value="Formin homology 2 domain (FH2 domain)"/>
    <property type="match status" value="1"/>
</dbReference>
<dbReference type="InterPro" id="IPR015425">
    <property type="entry name" value="FH2_Formin"/>
</dbReference>
<evidence type="ECO:0000256" key="3">
    <source>
        <dbReference type="RuleBase" id="RU361260"/>
    </source>
</evidence>
<feature type="region of interest" description="Disordered" evidence="4">
    <location>
        <begin position="1213"/>
        <end position="1286"/>
    </location>
</feature>
<evidence type="ECO:0000256" key="1">
    <source>
        <dbReference type="ARBA" id="ARBA00006468"/>
    </source>
</evidence>
<dbReference type="Gene3D" id="1.20.58.2220">
    <property type="entry name" value="Formin, FH2 domain"/>
    <property type="match status" value="1"/>
</dbReference>
<dbReference type="Proteomes" id="UP001438707">
    <property type="component" value="Unassembled WGS sequence"/>
</dbReference>
<dbReference type="EMBL" id="JALJOS010000013">
    <property type="protein sequence ID" value="KAK9831660.1"/>
    <property type="molecule type" value="Genomic_DNA"/>
</dbReference>
<feature type="compositionally biased region" description="Polar residues" evidence="4">
    <location>
        <begin position="824"/>
        <end position="837"/>
    </location>
</feature>
<accession>A0AAW1RC48</accession>
<feature type="compositionally biased region" description="Polar residues" evidence="4">
    <location>
        <begin position="539"/>
        <end position="556"/>
    </location>
</feature>
<feature type="compositionally biased region" description="Basic and acidic residues" evidence="4">
    <location>
        <begin position="1117"/>
        <end position="1131"/>
    </location>
</feature>
<dbReference type="Gene3D" id="2.60.40.1110">
    <property type="match status" value="1"/>
</dbReference>
<organism evidence="7 8">
    <name type="scientific">Apatococcus lobatus</name>
    <dbReference type="NCBI Taxonomy" id="904363"/>
    <lineage>
        <taxon>Eukaryota</taxon>
        <taxon>Viridiplantae</taxon>
        <taxon>Chlorophyta</taxon>
        <taxon>core chlorophytes</taxon>
        <taxon>Trebouxiophyceae</taxon>
        <taxon>Chlorellales</taxon>
        <taxon>Chlorellaceae</taxon>
        <taxon>Apatococcus</taxon>
    </lineage>
</organism>
<feature type="compositionally biased region" description="Basic and acidic residues" evidence="4">
    <location>
        <begin position="806"/>
        <end position="823"/>
    </location>
</feature>
<gene>
    <name evidence="7" type="ORF">WJX74_004802</name>
</gene>
<dbReference type="PROSITE" id="PS51182">
    <property type="entry name" value="C2_TENSIN"/>
    <property type="match status" value="1"/>
</dbReference>
<reference evidence="7 8" key="1">
    <citation type="journal article" date="2024" name="Nat. Commun.">
        <title>Phylogenomics reveals the evolutionary origins of lichenization in chlorophyte algae.</title>
        <authorList>
            <person name="Puginier C."/>
            <person name="Libourel C."/>
            <person name="Otte J."/>
            <person name="Skaloud P."/>
            <person name="Haon M."/>
            <person name="Grisel S."/>
            <person name="Petersen M."/>
            <person name="Berrin J.G."/>
            <person name="Delaux P.M."/>
            <person name="Dal Grande F."/>
            <person name="Keller J."/>
        </authorList>
    </citation>
    <scope>NUCLEOTIDE SEQUENCE [LARGE SCALE GENOMIC DNA]</scope>
    <source>
        <strain evidence="7 8">SAG 2145</strain>
    </source>
</reference>
<evidence type="ECO:0000259" key="6">
    <source>
        <dbReference type="PROSITE" id="PS51444"/>
    </source>
</evidence>
<feature type="region of interest" description="Disordered" evidence="4">
    <location>
        <begin position="486"/>
        <end position="591"/>
    </location>
</feature>
<dbReference type="SMART" id="SM00498">
    <property type="entry name" value="FH2"/>
    <property type="match status" value="1"/>
</dbReference>
<feature type="compositionally biased region" description="Low complexity" evidence="4">
    <location>
        <begin position="1228"/>
        <end position="1262"/>
    </location>
</feature>
<dbReference type="InterPro" id="IPR051144">
    <property type="entry name" value="Formin_homology_domain"/>
</dbReference>
<dbReference type="InterPro" id="IPR014020">
    <property type="entry name" value="Tensin_C2-dom"/>
</dbReference>
<evidence type="ECO:0000256" key="4">
    <source>
        <dbReference type="SAM" id="MobiDB-lite"/>
    </source>
</evidence>
<evidence type="ECO:0000313" key="7">
    <source>
        <dbReference type="EMBL" id="KAK9831660.1"/>
    </source>
</evidence>
<feature type="region of interest" description="Disordered" evidence="4">
    <location>
        <begin position="1"/>
        <end position="26"/>
    </location>
</feature>